<dbReference type="KEGG" id="mya:MORIYA_1739"/>
<evidence type="ECO:0000313" key="2">
    <source>
        <dbReference type="Proteomes" id="UP000250163"/>
    </source>
</evidence>
<dbReference type="EMBL" id="LS483250">
    <property type="protein sequence ID" value="SQD78217.1"/>
    <property type="molecule type" value="Genomic_DNA"/>
</dbReference>
<organism evidence="1 2">
    <name type="scientific">Moritella yayanosii</name>
    <dbReference type="NCBI Taxonomy" id="69539"/>
    <lineage>
        <taxon>Bacteria</taxon>
        <taxon>Pseudomonadati</taxon>
        <taxon>Pseudomonadota</taxon>
        <taxon>Gammaproteobacteria</taxon>
        <taxon>Alteromonadales</taxon>
        <taxon>Moritellaceae</taxon>
        <taxon>Moritella</taxon>
    </lineage>
</organism>
<keyword evidence="2" id="KW-1185">Reference proteome</keyword>
<sequence>MVAKYSQHKLVPPLGREHIAVSSKELKAKSIAFGLFYGIL</sequence>
<dbReference type="Proteomes" id="UP000250163">
    <property type="component" value="Chromosome MORIYA"/>
</dbReference>
<dbReference type="AlphaFoldDB" id="A0A330LMG3"/>
<gene>
    <name evidence="1" type="ORF">MORIYA_1739</name>
</gene>
<reference evidence="2" key="1">
    <citation type="submission" date="2018-05" db="EMBL/GenBank/DDBJ databases">
        <authorList>
            <person name="Cea G.-C."/>
            <person name="William W."/>
        </authorList>
    </citation>
    <scope>NUCLEOTIDE SEQUENCE [LARGE SCALE GENOMIC DNA]</scope>
    <source>
        <strain evidence="2">DB21MT 5</strain>
    </source>
</reference>
<protein>
    <submittedName>
        <fullName evidence="1">Uncharacterized protein</fullName>
    </submittedName>
</protein>
<accession>A0A330LMG3</accession>
<name>A0A330LMG3_9GAMM</name>
<evidence type="ECO:0000313" key="1">
    <source>
        <dbReference type="EMBL" id="SQD78217.1"/>
    </source>
</evidence>
<proteinExistence type="predicted"/>